<dbReference type="EMBL" id="KZ613936">
    <property type="protein sequence ID" value="PMD49109.1"/>
    <property type="molecule type" value="Genomic_DNA"/>
</dbReference>
<dbReference type="InterPro" id="IPR052973">
    <property type="entry name" value="Fungal_sec-metab_reg_TF"/>
</dbReference>
<feature type="region of interest" description="Disordered" evidence="1">
    <location>
        <begin position="1"/>
        <end position="95"/>
    </location>
</feature>
<dbReference type="GeneID" id="36579801"/>
<accession>A0A2J6SEB8</accession>
<gene>
    <name evidence="2" type="ORF">K444DRAFT_301182</name>
</gene>
<evidence type="ECO:0008006" key="4">
    <source>
        <dbReference type="Google" id="ProtNLM"/>
    </source>
</evidence>
<evidence type="ECO:0000313" key="2">
    <source>
        <dbReference type="EMBL" id="PMD49109.1"/>
    </source>
</evidence>
<dbReference type="Proteomes" id="UP000235371">
    <property type="component" value="Unassembled WGS sequence"/>
</dbReference>
<dbReference type="PANTHER" id="PTHR35392">
    <property type="entry name" value="ZN(II)2CYS6 TRANSCRIPTION FACTOR (EUROFUNG)-RELATED-RELATED"/>
    <property type="match status" value="1"/>
</dbReference>
<proteinExistence type="predicted"/>
<dbReference type="AlphaFoldDB" id="A0A2J6SEB8"/>
<dbReference type="InParanoid" id="A0A2J6SEB8"/>
<name>A0A2J6SEB8_9HELO</name>
<dbReference type="OrthoDB" id="3542743at2759"/>
<feature type="compositionally biased region" description="Basic residues" evidence="1">
    <location>
        <begin position="81"/>
        <end position="92"/>
    </location>
</feature>
<evidence type="ECO:0000256" key="1">
    <source>
        <dbReference type="SAM" id="MobiDB-lite"/>
    </source>
</evidence>
<dbReference type="PANTHER" id="PTHR35392:SF1">
    <property type="entry name" value="ZN(II)2CYS6 TRANSCRIPTION FACTOR (EUROFUNG)"/>
    <property type="match status" value="1"/>
</dbReference>
<organism evidence="2 3">
    <name type="scientific">Hyaloscypha bicolor E</name>
    <dbReference type="NCBI Taxonomy" id="1095630"/>
    <lineage>
        <taxon>Eukaryota</taxon>
        <taxon>Fungi</taxon>
        <taxon>Dikarya</taxon>
        <taxon>Ascomycota</taxon>
        <taxon>Pezizomycotina</taxon>
        <taxon>Leotiomycetes</taxon>
        <taxon>Helotiales</taxon>
        <taxon>Hyaloscyphaceae</taxon>
        <taxon>Hyaloscypha</taxon>
        <taxon>Hyaloscypha bicolor</taxon>
    </lineage>
</organism>
<feature type="compositionally biased region" description="Polar residues" evidence="1">
    <location>
        <begin position="58"/>
        <end position="70"/>
    </location>
</feature>
<protein>
    <recommendedName>
        <fullName evidence="4">Zn(2)-C6 fungal-type domain-containing protein</fullName>
    </recommendedName>
</protein>
<feature type="compositionally biased region" description="Polar residues" evidence="1">
    <location>
        <begin position="1"/>
        <end position="31"/>
    </location>
</feature>
<sequence length="473" mass="52997">MSSMIPGQPSLLSDTLQYGTSHNAESSQLYQSPGEITRKNENELCLKSTATEEEDQASEPTNWQHISSTEVKPHEEFKDVKQKRKSGRRHGRLKPEIAKHAREMRHLRACLPCVIMKITCSPGDICKRCNALATQSLSKRICTRARLEDFSDLLFPVLFVSHLRPKSVGQLSSEVSLGFVGTDIEVGLTCGSQHIPINLAVSEFAPKSHQAIPVATISDKSFNGEPLFEYQSPPPIAFNKSETDLLERCRNHVKFVVKRERTSQAPIAELSHKIRRLILKAITRCLGSVRPSKTTATLEKAMMLHATYILMATTLTITESSKRHLSGHIRKLTMIDYDSNIASRLLNRQIKSAMHALRQQLMREVLEDLEKELKTRSKAAWASCFCVALILCMCIEEAQIAMDAFAMHTRVIGAEQDVPSSQATIESLVASWTISFITTFSNFSTEFTGPIKPQRHTTVLVFITLSEMDLKSM</sequence>
<reference evidence="2 3" key="1">
    <citation type="submission" date="2016-04" db="EMBL/GenBank/DDBJ databases">
        <title>A degradative enzymes factory behind the ericoid mycorrhizal symbiosis.</title>
        <authorList>
            <consortium name="DOE Joint Genome Institute"/>
            <person name="Martino E."/>
            <person name="Morin E."/>
            <person name="Grelet G."/>
            <person name="Kuo A."/>
            <person name="Kohler A."/>
            <person name="Daghino S."/>
            <person name="Barry K."/>
            <person name="Choi C."/>
            <person name="Cichocki N."/>
            <person name="Clum A."/>
            <person name="Copeland A."/>
            <person name="Hainaut M."/>
            <person name="Haridas S."/>
            <person name="Labutti K."/>
            <person name="Lindquist E."/>
            <person name="Lipzen A."/>
            <person name="Khouja H.-R."/>
            <person name="Murat C."/>
            <person name="Ohm R."/>
            <person name="Olson A."/>
            <person name="Spatafora J."/>
            <person name="Veneault-Fourrey C."/>
            <person name="Henrissat B."/>
            <person name="Grigoriev I."/>
            <person name="Martin F."/>
            <person name="Perotto S."/>
        </authorList>
    </citation>
    <scope>NUCLEOTIDE SEQUENCE [LARGE SCALE GENOMIC DNA]</scope>
    <source>
        <strain evidence="2 3">E</strain>
    </source>
</reference>
<evidence type="ECO:0000313" key="3">
    <source>
        <dbReference type="Proteomes" id="UP000235371"/>
    </source>
</evidence>
<feature type="compositionally biased region" description="Basic and acidic residues" evidence="1">
    <location>
        <begin position="71"/>
        <end position="80"/>
    </location>
</feature>
<keyword evidence="3" id="KW-1185">Reference proteome</keyword>
<dbReference type="RefSeq" id="XP_024726013.1">
    <property type="nucleotide sequence ID" value="XM_024871719.1"/>
</dbReference>